<dbReference type="PANTHER" id="PTHR31293">
    <property type="entry name" value="RNI-LIKE SUPERFAMILY PROTEIN"/>
    <property type="match status" value="1"/>
</dbReference>
<dbReference type="CDD" id="cd22160">
    <property type="entry name" value="F-box_AtFBL13-like"/>
    <property type="match status" value="1"/>
</dbReference>
<gene>
    <name evidence="3" type="ORF">K7X08_018566</name>
</gene>
<evidence type="ECO:0000259" key="2">
    <source>
        <dbReference type="PROSITE" id="PS50181"/>
    </source>
</evidence>
<name>A0A9Q1R915_9SOLA</name>
<accession>A0A9Q1R915</accession>
<evidence type="ECO:0000256" key="1">
    <source>
        <dbReference type="SAM" id="MobiDB-lite"/>
    </source>
</evidence>
<reference evidence="4" key="1">
    <citation type="journal article" date="2023" name="Proc. Natl. Acad. Sci. U.S.A.">
        <title>Genomic and structural basis for evolution of tropane alkaloid biosynthesis.</title>
        <authorList>
            <person name="Wanga Y.-J."/>
            <person name="Taina T."/>
            <person name="Yua J.-Y."/>
            <person name="Lia J."/>
            <person name="Xua B."/>
            <person name="Chenc J."/>
            <person name="D'Auriad J.C."/>
            <person name="Huanga J.-P."/>
            <person name="Huanga S.-X."/>
        </authorList>
    </citation>
    <scope>NUCLEOTIDE SEQUENCE [LARGE SCALE GENOMIC DNA]</scope>
    <source>
        <strain evidence="4">cv. KIB-2019</strain>
    </source>
</reference>
<keyword evidence="4" id="KW-1185">Reference proteome</keyword>
<dbReference type="PANTHER" id="PTHR31293:SF12">
    <property type="entry name" value="RNI-LIKE SUPERFAMILY PROTEIN"/>
    <property type="match status" value="1"/>
</dbReference>
<dbReference type="EMBL" id="JAJAGQ010000013">
    <property type="protein sequence ID" value="KAJ8545983.1"/>
    <property type="molecule type" value="Genomic_DNA"/>
</dbReference>
<dbReference type="InterPro" id="IPR055294">
    <property type="entry name" value="FBL60-like"/>
</dbReference>
<dbReference type="PROSITE" id="PS50181">
    <property type="entry name" value="FBOX"/>
    <property type="match status" value="1"/>
</dbReference>
<feature type="domain" description="F-box" evidence="2">
    <location>
        <begin position="255"/>
        <end position="303"/>
    </location>
</feature>
<feature type="compositionally biased region" description="Low complexity" evidence="1">
    <location>
        <begin position="216"/>
        <end position="234"/>
    </location>
</feature>
<dbReference type="Proteomes" id="UP001152561">
    <property type="component" value="Unassembled WGS sequence"/>
</dbReference>
<dbReference type="Pfam" id="PF00646">
    <property type="entry name" value="F-box"/>
    <property type="match status" value="1"/>
</dbReference>
<proteinExistence type="predicted"/>
<comment type="caution">
    <text evidence="3">The sequence shown here is derived from an EMBL/GenBank/DDBJ whole genome shotgun (WGS) entry which is preliminary data.</text>
</comment>
<dbReference type="InterPro" id="IPR036047">
    <property type="entry name" value="F-box-like_dom_sf"/>
</dbReference>
<dbReference type="SUPFAM" id="SSF81383">
    <property type="entry name" value="F-box domain"/>
    <property type="match status" value="1"/>
</dbReference>
<dbReference type="InterPro" id="IPR001810">
    <property type="entry name" value="F-box_dom"/>
</dbReference>
<sequence length="391" mass="45409">MLVASKLLLDVQHLKISGDFDHTRIRLGDLTSLVHADLTLYRSEYNEIDETVVEDLLVSIHCANELMVSSWFIKVISDLLFEEEDFSLPLLECKWLTISSRITKYCFPCINSLSRSTPYLENLMIFPTIPYCRCFLDENIVLSGLNYLTLQDNIFKVSLQNLKNVKSRNLGVSDFQLRSKVINVLFSQLRYRSGLVYRSLILAMNFERKSNVITMSEPDQSPDSSGDDGYSKSPILENPPQRKMKIETECEEMGIDWISELPDALIVQILSQMATPDAFRTTILSKRWQYLWTSIDSVIFYNRNTDWSDRVNVINKFISFTDNVLPLLCCSKTKKFTLYFRFCLVASYSSKIDKWLEIALKKKVEDLDLEIWYYDQDPYVLHKFSAAAHPF</sequence>
<evidence type="ECO:0000313" key="3">
    <source>
        <dbReference type="EMBL" id="KAJ8545983.1"/>
    </source>
</evidence>
<feature type="region of interest" description="Disordered" evidence="1">
    <location>
        <begin position="214"/>
        <end position="238"/>
    </location>
</feature>
<dbReference type="InterPro" id="IPR053781">
    <property type="entry name" value="F-box_AtFBL13-like"/>
</dbReference>
<protein>
    <recommendedName>
        <fullName evidence="2">F-box domain-containing protein</fullName>
    </recommendedName>
</protein>
<evidence type="ECO:0000313" key="4">
    <source>
        <dbReference type="Proteomes" id="UP001152561"/>
    </source>
</evidence>
<organism evidence="3 4">
    <name type="scientific">Anisodus acutangulus</name>
    <dbReference type="NCBI Taxonomy" id="402998"/>
    <lineage>
        <taxon>Eukaryota</taxon>
        <taxon>Viridiplantae</taxon>
        <taxon>Streptophyta</taxon>
        <taxon>Embryophyta</taxon>
        <taxon>Tracheophyta</taxon>
        <taxon>Spermatophyta</taxon>
        <taxon>Magnoliopsida</taxon>
        <taxon>eudicotyledons</taxon>
        <taxon>Gunneridae</taxon>
        <taxon>Pentapetalae</taxon>
        <taxon>asterids</taxon>
        <taxon>lamiids</taxon>
        <taxon>Solanales</taxon>
        <taxon>Solanaceae</taxon>
        <taxon>Solanoideae</taxon>
        <taxon>Hyoscyameae</taxon>
        <taxon>Anisodus</taxon>
    </lineage>
</organism>
<dbReference type="OrthoDB" id="1300531at2759"/>
<dbReference type="AlphaFoldDB" id="A0A9Q1R915"/>